<dbReference type="KEGG" id="vnx:VNE69_03046"/>
<name>A0AAX4JA40_9MICR</name>
<dbReference type="Pfam" id="PF17146">
    <property type="entry name" value="PIN_6"/>
    <property type="match status" value="1"/>
</dbReference>
<keyword evidence="2" id="KW-0479">Metal-binding</keyword>
<keyword evidence="1" id="KW-0540">Nuclease</keyword>
<dbReference type="Proteomes" id="UP001334084">
    <property type="component" value="Chromosome 3"/>
</dbReference>
<dbReference type="InterPro" id="IPR036283">
    <property type="entry name" value="NOB1_Zf-like_sf"/>
</dbReference>
<dbReference type="Gene3D" id="3.40.50.1010">
    <property type="entry name" value="5'-nuclease"/>
    <property type="match status" value="1"/>
</dbReference>
<keyword evidence="7" id="KW-1185">Reference proteome</keyword>
<dbReference type="GO" id="GO:0004521">
    <property type="term" value="F:RNA endonuclease activity"/>
    <property type="evidence" value="ECO:0007669"/>
    <property type="project" value="TreeGrafter"/>
</dbReference>
<reference evidence="6" key="1">
    <citation type="journal article" date="2024" name="BMC Genomics">
        <title>Functional annotation of a divergent genome using sequence and structure-based similarity.</title>
        <authorList>
            <person name="Svedberg D."/>
            <person name="Winiger R.R."/>
            <person name="Berg A."/>
            <person name="Sharma H."/>
            <person name="Tellgren-Roth C."/>
            <person name="Debrunner-Vossbrinck B.A."/>
            <person name="Vossbrinck C.R."/>
            <person name="Barandun J."/>
        </authorList>
    </citation>
    <scope>NUCLEOTIDE SEQUENCE</scope>
    <source>
        <strain evidence="6">Illinois isolate</strain>
    </source>
</reference>
<dbReference type="InterPro" id="IPR014881">
    <property type="entry name" value="NOB1_Zn-bd"/>
</dbReference>
<dbReference type="AlphaFoldDB" id="A0AAX4JA40"/>
<dbReference type="GO" id="GO:0030688">
    <property type="term" value="C:preribosome, small subunit precursor"/>
    <property type="evidence" value="ECO:0007669"/>
    <property type="project" value="TreeGrafter"/>
</dbReference>
<dbReference type="GO" id="GO:0016787">
    <property type="term" value="F:hydrolase activity"/>
    <property type="evidence" value="ECO:0007669"/>
    <property type="project" value="UniProtKB-KW"/>
</dbReference>
<evidence type="ECO:0000259" key="4">
    <source>
        <dbReference type="Pfam" id="PF08772"/>
    </source>
</evidence>
<dbReference type="Pfam" id="PF08772">
    <property type="entry name" value="Zn_ribbon_NOB1"/>
    <property type="match status" value="1"/>
</dbReference>
<feature type="domain" description="Nin one binding (NOB1) Zn-ribbon-like" evidence="4">
    <location>
        <begin position="134"/>
        <end position="186"/>
    </location>
</feature>
<feature type="domain" description="Ribonuclease PIN" evidence="5">
    <location>
        <begin position="4"/>
        <end position="87"/>
    </location>
</feature>
<evidence type="ECO:0000313" key="6">
    <source>
        <dbReference type="EMBL" id="WUR02825.1"/>
    </source>
</evidence>
<dbReference type="EMBL" id="CP142728">
    <property type="protein sequence ID" value="WUR02825.1"/>
    <property type="molecule type" value="Genomic_DNA"/>
</dbReference>
<accession>A0AAX4JA40</accession>
<protein>
    <submittedName>
        <fullName evidence="6">RNA-binding protein NOB1</fullName>
    </submittedName>
</protein>
<keyword evidence="3" id="KW-0378">Hydrolase</keyword>
<dbReference type="GeneID" id="90540642"/>
<evidence type="ECO:0000256" key="1">
    <source>
        <dbReference type="ARBA" id="ARBA00022722"/>
    </source>
</evidence>
<proteinExistence type="predicted"/>
<organism evidence="6 7">
    <name type="scientific">Vairimorpha necatrix</name>
    <dbReference type="NCBI Taxonomy" id="6039"/>
    <lineage>
        <taxon>Eukaryota</taxon>
        <taxon>Fungi</taxon>
        <taxon>Fungi incertae sedis</taxon>
        <taxon>Microsporidia</taxon>
        <taxon>Nosematidae</taxon>
        <taxon>Vairimorpha</taxon>
    </lineage>
</organism>
<evidence type="ECO:0000256" key="2">
    <source>
        <dbReference type="ARBA" id="ARBA00022723"/>
    </source>
</evidence>
<evidence type="ECO:0000313" key="7">
    <source>
        <dbReference type="Proteomes" id="UP001334084"/>
    </source>
</evidence>
<dbReference type="PANTHER" id="PTHR12814">
    <property type="entry name" value="RNA-BINDING PROTEIN NOB1"/>
    <property type="match status" value="1"/>
</dbReference>
<dbReference type="InterPro" id="IPR039907">
    <property type="entry name" value="NOB1"/>
</dbReference>
<dbReference type="Gene3D" id="6.20.210.10">
    <property type="entry name" value="Nin one binding (NOB1), Zn-ribbon-like"/>
    <property type="match status" value="1"/>
</dbReference>
<gene>
    <name evidence="6" type="ORF">VNE69_03046</name>
</gene>
<evidence type="ECO:0000256" key="3">
    <source>
        <dbReference type="ARBA" id="ARBA00022801"/>
    </source>
</evidence>
<dbReference type="RefSeq" id="XP_065328970.1">
    <property type="nucleotide sequence ID" value="XM_065472898.1"/>
</dbReference>
<sequence length="231" mass="27095">MIAVVDTCYFLRRGTISQNINKIIIPDSVKRELINDQSKEFYNLYKFMIEIRNPSSSYIDQIHKLNEKMHFNLSQADVEVSALTLELHEIFCNTWVDKTNINDLEDVTCLTLDNGIKQCLRYLNLYEDNQFISKKFKMRCFACFSTYEEKIDFCKKCGLNTISRVSVVVDENNKEKLLLKKNYKFQPKILYGAKGVEIKSSGQREYEQFIKMKGYKNKKKPLTEVLGDLND</sequence>
<evidence type="ECO:0000259" key="5">
    <source>
        <dbReference type="Pfam" id="PF17146"/>
    </source>
</evidence>
<dbReference type="InterPro" id="IPR033411">
    <property type="entry name" value="Ribonuclease_PIN"/>
</dbReference>
<dbReference type="PANTHER" id="PTHR12814:SF2">
    <property type="entry name" value="RNA-BINDING PROTEIN NOB1"/>
    <property type="match status" value="1"/>
</dbReference>
<dbReference type="GO" id="GO:0030490">
    <property type="term" value="P:maturation of SSU-rRNA"/>
    <property type="evidence" value="ECO:0007669"/>
    <property type="project" value="TreeGrafter"/>
</dbReference>
<dbReference type="GO" id="GO:0046872">
    <property type="term" value="F:metal ion binding"/>
    <property type="evidence" value="ECO:0007669"/>
    <property type="project" value="UniProtKB-KW"/>
</dbReference>
<dbReference type="SUPFAM" id="SSF144206">
    <property type="entry name" value="NOB1 zinc finger-like"/>
    <property type="match status" value="1"/>
</dbReference>